<reference evidence="2 3" key="1">
    <citation type="journal article" date="2014" name="Genome Announc.">
        <title>Comparative Genome Analysis of Two Isolates of the Fish Pathogen Piscirickettsia salmonis from Different Hosts Reveals Major Differences in Virulence-Associated Secretion Systems.</title>
        <authorList>
            <person name="Bohle H."/>
            <person name="Henriquez P."/>
            <person name="Grothusen H."/>
            <person name="Navas E."/>
            <person name="Sandoval A."/>
            <person name="Bustamante F."/>
            <person name="Bustos P."/>
            <person name="Mancilla M."/>
        </authorList>
    </citation>
    <scope>NUCLEOTIDE SEQUENCE [LARGE SCALE GENOMIC DNA]</scope>
    <source>
        <strain evidence="3">B1-32597</strain>
    </source>
</reference>
<feature type="transmembrane region" description="Helical" evidence="1">
    <location>
        <begin position="20"/>
        <end position="43"/>
    </location>
</feature>
<dbReference type="Proteomes" id="UP000029558">
    <property type="component" value="Plasmid pPSB1-1"/>
</dbReference>
<geneLocation type="plasmid" evidence="2 3">
    <name>pPSB1-1</name>
</geneLocation>
<organism evidence="2 3">
    <name type="scientific">Piscirickettsia salmonis</name>
    <dbReference type="NCBI Taxonomy" id="1238"/>
    <lineage>
        <taxon>Bacteria</taxon>
        <taxon>Pseudomonadati</taxon>
        <taxon>Pseudomonadota</taxon>
        <taxon>Gammaproteobacteria</taxon>
        <taxon>Thiotrichales</taxon>
        <taxon>Piscirickettsiaceae</taxon>
        <taxon>Piscirickettsia</taxon>
    </lineage>
</organism>
<keyword evidence="1" id="KW-0812">Transmembrane</keyword>
<accession>A0AAC8VKW5</accession>
<gene>
    <name evidence="2" type="primary">traE</name>
    <name evidence="2" type="ORF">KU39_1p31</name>
</gene>
<keyword evidence="1" id="KW-0472">Membrane</keyword>
<keyword evidence="2" id="KW-0614">Plasmid</keyword>
<dbReference type="InterPro" id="IPR007973">
    <property type="entry name" value="Pilus_assembly_TraE"/>
</dbReference>
<dbReference type="RefSeq" id="WP_047927056.1">
    <property type="nucleotide sequence ID" value="NZ_CP012509.1"/>
</dbReference>
<evidence type="ECO:0000313" key="3">
    <source>
        <dbReference type="Proteomes" id="UP000029558"/>
    </source>
</evidence>
<proteinExistence type="predicted"/>
<dbReference type="Pfam" id="PF05309">
    <property type="entry name" value="TraE"/>
    <property type="match status" value="1"/>
</dbReference>
<dbReference type="AlphaFoldDB" id="A0AAC8VKW5"/>
<dbReference type="EMBL" id="CP012509">
    <property type="protein sequence ID" value="ALB24372.1"/>
    <property type="molecule type" value="Genomic_DNA"/>
</dbReference>
<name>A0AAC8VKW5_PISSA</name>
<keyword evidence="1" id="KW-1133">Transmembrane helix</keyword>
<protein>
    <submittedName>
        <fullName evidence="2">Conjugal transfer protein TraE</fullName>
    </submittedName>
</protein>
<sequence length="189" mass="21371">MKTQVRDDAISKNKYIVRILMATTLSQAVVIALLGGLTLYAFIAKETVYVPINGSPSYSLSQLRFTPSYLQQVASNVMQLRLTWSNDTVVDQYGKLMSMVQPKERKPIREQFNREITAIKKRHMSSVFYQDQVATKLDIKSQEAQVTGMLQRVDAGVVLQPVKRTYLLKFNYSSGTLQVVSIKEVKSNA</sequence>
<evidence type="ECO:0000256" key="1">
    <source>
        <dbReference type="SAM" id="Phobius"/>
    </source>
</evidence>
<evidence type="ECO:0000313" key="2">
    <source>
        <dbReference type="EMBL" id="ALB24372.1"/>
    </source>
</evidence>